<dbReference type="KEGG" id="acht:bsdcttw_02250"/>
<evidence type="ECO:0000313" key="3">
    <source>
        <dbReference type="Proteomes" id="UP000515703"/>
    </source>
</evidence>
<evidence type="ECO:0000256" key="1">
    <source>
        <dbReference type="SAM" id="Phobius"/>
    </source>
</evidence>
<keyword evidence="3" id="KW-1185">Reference proteome</keyword>
<keyword evidence="1" id="KW-1133">Transmembrane helix</keyword>
<protein>
    <recommendedName>
        <fullName evidence="4">ABC transporter permease</fullName>
    </recommendedName>
</protein>
<accession>A0A7I8DIK5</accession>
<feature type="transmembrane region" description="Helical" evidence="1">
    <location>
        <begin position="101"/>
        <end position="124"/>
    </location>
</feature>
<keyword evidence="1" id="KW-0812">Transmembrane</keyword>
<feature type="transmembrane region" description="Helical" evidence="1">
    <location>
        <begin position="51"/>
        <end position="74"/>
    </location>
</feature>
<feature type="transmembrane region" description="Helical" evidence="1">
    <location>
        <begin position="20"/>
        <end position="39"/>
    </location>
</feature>
<dbReference type="Proteomes" id="UP000515703">
    <property type="component" value="Chromosome"/>
</dbReference>
<organism evidence="2 3">
    <name type="scientific">Anaerocolumna chitinilytica</name>
    <dbReference type="NCBI Taxonomy" id="1727145"/>
    <lineage>
        <taxon>Bacteria</taxon>
        <taxon>Bacillati</taxon>
        <taxon>Bacillota</taxon>
        <taxon>Clostridia</taxon>
        <taxon>Lachnospirales</taxon>
        <taxon>Lachnospiraceae</taxon>
        <taxon>Anaerocolumna</taxon>
    </lineage>
</organism>
<reference evidence="2 3" key="1">
    <citation type="submission" date="2020-08" db="EMBL/GenBank/DDBJ databases">
        <title>Draft genome sequencing of an Anaerocolumna strain isolated from anoxic soil subjected to BSD treatment.</title>
        <authorList>
            <person name="Uek A."/>
            <person name="Tonouchi A."/>
        </authorList>
    </citation>
    <scope>NUCLEOTIDE SEQUENCE [LARGE SCALE GENOMIC DNA]</scope>
    <source>
        <strain evidence="2 3">CTTW</strain>
    </source>
</reference>
<evidence type="ECO:0008006" key="4">
    <source>
        <dbReference type="Google" id="ProtNLM"/>
    </source>
</evidence>
<reference evidence="2 3" key="2">
    <citation type="submission" date="2020-08" db="EMBL/GenBank/DDBJ databases">
        <authorList>
            <person name="Ueki A."/>
            <person name="Tonouchi A."/>
        </authorList>
    </citation>
    <scope>NUCLEOTIDE SEQUENCE [LARGE SCALE GENOMIC DNA]</scope>
    <source>
        <strain evidence="2 3">CTTW</strain>
    </source>
</reference>
<feature type="transmembrane region" description="Helical" evidence="1">
    <location>
        <begin position="186"/>
        <end position="206"/>
    </location>
</feature>
<evidence type="ECO:0000313" key="2">
    <source>
        <dbReference type="EMBL" id="BCJ97184.1"/>
    </source>
</evidence>
<dbReference type="RefSeq" id="WP_185257639.1">
    <property type="nucleotide sequence ID" value="NZ_AP023368.1"/>
</dbReference>
<dbReference type="EMBL" id="AP023368">
    <property type="protein sequence ID" value="BCJ97184.1"/>
    <property type="molecule type" value="Genomic_DNA"/>
</dbReference>
<feature type="transmembrane region" description="Helical" evidence="1">
    <location>
        <begin position="240"/>
        <end position="259"/>
    </location>
</feature>
<feature type="transmembrane region" description="Helical" evidence="1">
    <location>
        <begin position="157"/>
        <end position="179"/>
    </location>
</feature>
<name>A0A7I8DIK5_9FIRM</name>
<keyword evidence="1" id="KW-0472">Membrane</keyword>
<sequence length="265" mass="28322">MINMIYADIYKMLKSTTAKVLLAITVLSSIIMAVLGNAIAEGRLGAGFSGITFLLSDVNVMSILGGVAAGTFICGDFENKTIHQAIACGCSRGKIVISKAVAFFCGVVIMLLPYAAVTGIALGLNRNFNLGKDALGFLYLLANDSNTVINGTDLLKLAAVMAVLIMILTAQLSVCLPLALFIKKPVLVVGIYYAISILSSQLLILARNSKVFDKIYSLTPFGGKYLFMTLKTEAGSLCKALIVSLMFIVIIIGISIWMFRKAEIK</sequence>
<gene>
    <name evidence="2" type="ORF">bsdcttw_02250</name>
</gene>
<dbReference type="AlphaFoldDB" id="A0A7I8DIK5"/>
<proteinExistence type="predicted"/>